<name>A0A0G4GJW9_9ALVE</name>
<feature type="compositionally biased region" description="Basic and acidic residues" evidence="1">
    <location>
        <begin position="1781"/>
        <end position="1870"/>
    </location>
</feature>
<feature type="compositionally biased region" description="Acidic residues" evidence="1">
    <location>
        <begin position="1183"/>
        <end position="1192"/>
    </location>
</feature>
<evidence type="ECO:0000313" key="3">
    <source>
        <dbReference type="EMBL" id="CEM30222.1"/>
    </source>
</evidence>
<feature type="compositionally biased region" description="Polar residues" evidence="1">
    <location>
        <begin position="1766"/>
        <end position="1779"/>
    </location>
</feature>
<feature type="compositionally biased region" description="Basic and acidic residues" evidence="1">
    <location>
        <begin position="757"/>
        <end position="780"/>
    </location>
</feature>
<feature type="compositionally biased region" description="Basic and acidic residues" evidence="1">
    <location>
        <begin position="79"/>
        <end position="90"/>
    </location>
</feature>
<evidence type="ECO:0000256" key="2">
    <source>
        <dbReference type="SAM" id="SignalP"/>
    </source>
</evidence>
<sequence length="1884" mass="207678">MQAGQFVGAAVFLLVPLLVDAFVHLQPRLCSPGCVSLLSEVPSPSPLLPPRGTCALGVKAQQQPRSIVSAAVAGNSGSFRKDEHAGEGLKHPKRQAAKTKQVEEETAEEEEREGEAEDLESLFSLEDPPSPIPLSDRPTVPSSPIPSFLREKGGGEDSSVGETQKETATGRVLEALVWMNRERVRERAGDLDRVRKKQRKKREWKRKVVAEIFQDSKFLKALQQARAEVQQWALSLAAREGGAPPASSLFPSSSSLVELLSETLRFSQETVPSFDESFRVGERLSQLLRRSSSPSLKGVRPSSPEEREKDRLLAKKERETSEVWGRKEGAEKVLLFLPSDETIEGEKESGNTTDKRNAEEEDKNRAVEEREKREEGIGESVEEVLTSFLLSLLEAIGLLGPSGGPEVEMVKDETIEELSARLLTLFESASTAPDMNSTSPKHAQNSLKRLLNPLAEVIGAAVLSRVRGRLSRWNEIGPRLAAHLRDGTSVPSPLLPSGFGPFGAALSLRVLWEGGRLDLPVQLLCTFVTRAGKEALRSLTDRLLDALGSVVWGSDWEEGRKRVEDEAFRDWGQEGNQNEPPLLSYSELAEAMRMCVMLQGLLLRLSQRGVETFNRCEKMVRSFEEIVANGFSALSQSARQSGSSRKKKEERGLAHAATQGDDQLALLVASLLFSFLKMKSELPIRFLDSRAEVYPLLRWTTGGSFRLLCVSEDVLTRTLPMLNPSECAEYVSRLLYAYCPGEGPRLERRTVASLPPDLKRRVDQSLQRQRGEAGLKKKGGEEEEEESGRRMGDLLSGSLRFGPLLADRLFASSEGLSPSPSVSLNGRESSQLLCGMKFFRESSRLEAGLTTPKDQLKALSDADRRVFSLSAEDRSREEKILYGLLQNVMGEFFDSPPDPPEGSEQKEGRGSTGDKKREADKNGRKNERGADVASLESVIEACSSAAVLGGPSEALCPLVAFLSRLLETPVSVSVAAVSEGLPVSVETASPSMTPPTAPPKEEAEMAPLLLQSQGGSPPASGGLLNLTFQPGEEIVAETFLKKRAAARKHENKSSSRSSSRSLAKVLIRFLRVCAYTGVHSQRLLVRVLLTIERDLSLTDDWQENEWESFFVALMVLRSPLVPSVALLSRFLSFLQAVSPSPRSLQTVVDSERRVVRLMRSVWALLLFLSGNSGSFGLQRLDSPDPDDAGGEGESEREREALKRSILEAASLFVLSRSSYHFAGRGEKGRAKKREGTVSLEAEVLWADILRLFQRAPRGQRAKPSALDIYSFLVSEPPDGLGLYLGSRGTGGEAERTRGDQPAGEKETREAFMRAFGLSVDASLAARSECGRSMAGFPRASLCSHSVTLLSTEPDARQPPIQWRYHPLTKSFCEHAHKFRWKTFLERSLRTSAVGGEEGPGHKGGVGKKFPPVGGHEGEATWQVNLIRRFVRLRWLPSAFSEIEFERVGERGRGGASEQPEGPRHLVRVAFVFEDCPPVFVSSVRDWDLDFSPQGEGETSADGGRTESKKEKEEEKKEKKNESSVEKREGGEVEWSVFSDQTAFALRQRGRHVVRLSHRLWTPMSPAERRAWIANSIADVLQRDAAGQLCGPVLKDLQADGHMGGGLEESLFMTRGKGGGEGGVETSAGGDLWETVDLESVPLRSLVSACVEWQRSLRLQGEMGGAAFAEKKSESASGKEVNWSDRESVFSELLPEWDWGQFLKGAPKRFFDISPPPWISSRAETAVSLRLPPPTKVSKEGMRQHTEAENEKNRSLSRPPRKKTSRVYATSPASPLTTRKSASKESLKKDKGPEKTRKADGIEKTNQRTEAKRKSVSKESLKKKEGLKKIRKADRVEKRNEGREADIRSEGSSKKEAEKNQAFHDQGDPQKKLAVAERIAALYGW</sequence>
<feature type="compositionally biased region" description="Basic and acidic residues" evidence="1">
    <location>
        <begin position="344"/>
        <end position="375"/>
    </location>
</feature>
<feature type="region of interest" description="Disordered" evidence="1">
    <location>
        <begin position="892"/>
        <end position="932"/>
    </location>
</feature>
<organism evidence="3">
    <name type="scientific">Chromera velia CCMP2878</name>
    <dbReference type="NCBI Taxonomy" id="1169474"/>
    <lineage>
        <taxon>Eukaryota</taxon>
        <taxon>Sar</taxon>
        <taxon>Alveolata</taxon>
        <taxon>Colpodellida</taxon>
        <taxon>Chromeraceae</taxon>
        <taxon>Chromera</taxon>
    </lineage>
</organism>
<feature type="compositionally biased region" description="Basic and acidic residues" evidence="1">
    <location>
        <begin position="1503"/>
        <end position="1530"/>
    </location>
</feature>
<dbReference type="VEuPathDB" id="CryptoDB:Cvel_22230"/>
<keyword evidence="2" id="KW-0732">Signal</keyword>
<feature type="region of interest" description="Disordered" evidence="1">
    <location>
        <begin position="73"/>
        <end position="167"/>
    </location>
</feature>
<feature type="region of interest" description="Disordered" evidence="1">
    <location>
        <begin position="289"/>
        <end position="321"/>
    </location>
</feature>
<feature type="compositionally biased region" description="Basic and acidic residues" evidence="1">
    <location>
        <begin position="303"/>
        <end position="321"/>
    </location>
</feature>
<feature type="region of interest" description="Disordered" evidence="1">
    <location>
        <begin position="1392"/>
        <end position="1413"/>
    </location>
</feature>
<feature type="chain" id="PRO_5005190577" evidence="2">
    <location>
        <begin position="22"/>
        <end position="1884"/>
    </location>
</feature>
<gene>
    <name evidence="3" type="ORF">Cvel_22230</name>
</gene>
<proteinExistence type="predicted"/>
<feature type="compositionally biased region" description="Acidic residues" evidence="1">
    <location>
        <begin position="104"/>
        <end position="120"/>
    </location>
</feature>
<feature type="region of interest" description="Disordered" evidence="1">
    <location>
        <begin position="1178"/>
        <end position="1199"/>
    </location>
</feature>
<reference evidence="3" key="1">
    <citation type="submission" date="2014-11" db="EMBL/GenBank/DDBJ databases">
        <authorList>
            <person name="Otto D Thomas"/>
            <person name="Naeem Raeece"/>
        </authorList>
    </citation>
    <scope>NUCLEOTIDE SEQUENCE</scope>
</reference>
<feature type="region of interest" description="Disordered" evidence="1">
    <location>
        <begin position="1490"/>
        <end position="1531"/>
    </location>
</feature>
<feature type="compositionally biased region" description="Basic and acidic residues" evidence="1">
    <location>
        <begin position="903"/>
        <end position="930"/>
    </location>
</feature>
<feature type="region of interest" description="Disordered" evidence="1">
    <location>
        <begin position="757"/>
        <end position="791"/>
    </location>
</feature>
<feature type="region of interest" description="Disordered" evidence="1">
    <location>
        <begin position="1723"/>
        <end position="1870"/>
    </location>
</feature>
<dbReference type="EMBL" id="CDMZ01001285">
    <property type="protein sequence ID" value="CEM30222.1"/>
    <property type="molecule type" value="Genomic_DNA"/>
</dbReference>
<evidence type="ECO:0000256" key="1">
    <source>
        <dbReference type="SAM" id="MobiDB-lite"/>
    </source>
</evidence>
<feature type="signal peptide" evidence="2">
    <location>
        <begin position="1"/>
        <end position="21"/>
    </location>
</feature>
<feature type="region of interest" description="Disordered" evidence="1">
    <location>
        <begin position="339"/>
        <end position="375"/>
    </location>
</feature>
<feature type="compositionally biased region" description="Basic and acidic residues" evidence="1">
    <location>
        <begin position="1736"/>
        <end position="1753"/>
    </location>
</feature>
<protein>
    <submittedName>
        <fullName evidence="3">Uncharacterized protein</fullName>
    </submittedName>
</protein>
<accession>A0A0G4GJW9</accession>